<dbReference type="PANTHER" id="PTHR43184:SF12">
    <property type="entry name" value="SUGAR PHOSPHATE EXCHANGER 3"/>
    <property type="match status" value="1"/>
</dbReference>
<feature type="transmembrane region" description="Helical" evidence="5">
    <location>
        <begin position="166"/>
        <end position="187"/>
    </location>
</feature>
<evidence type="ECO:0000256" key="5">
    <source>
        <dbReference type="SAM" id="Phobius"/>
    </source>
</evidence>
<proteinExistence type="predicted"/>
<keyword evidence="2 5" id="KW-0812">Transmembrane</keyword>
<dbReference type="Gene3D" id="1.20.1250.20">
    <property type="entry name" value="MFS general substrate transporter like domains"/>
    <property type="match status" value="1"/>
</dbReference>
<keyword evidence="4 5" id="KW-0472">Membrane</keyword>
<dbReference type="Pfam" id="PF07690">
    <property type="entry name" value="MFS_1"/>
    <property type="match status" value="1"/>
</dbReference>
<evidence type="ECO:0000256" key="2">
    <source>
        <dbReference type="ARBA" id="ARBA00022692"/>
    </source>
</evidence>
<evidence type="ECO:0000313" key="7">
    <source>
        <dbReference type="Proteomes" id="UP000095283"/>
    </source>
</evidence>
<keyword evidence="3 5" id="KW-1133">Transmembrane helix</keyword>
<dbReference type="GO" id="GO:0005789">
    <property type="term" value="C:endoplasmic reticulum membrane"/>
    <property type="evidence" value="ECO:0007669"/>
    <property type="project" value="TreeGrafter"/>
</dbReference>
<feature type="transmembrane region" description="Helical" evidence="5">
    <location>
        <begin position="12"/>
        <end position="33"/>
    </location>
</feature>
<evidence type="ECO:0000256" key="4">
    <source>
        <dbReference type="ARBA" id="ARBA00023136"/>
    </source>
</evidence>
<dbReference type="InterPro" id="IPR011701">
    <property type="entry name" value="MFS"/>
</dbReference>
<dbReference type="WBParaSite" id="Hba_20330">
    <property type="protein sequence ID" value="Hba_20330"/>
    <property type="gene ID" value="Hba_20330"/>
</dbReference>
<evidence type="ECO:0000313" key="8">
    <source>
        <dbReference type="WBParaSite" id="Hba_20330"/>
    </source>
</evidence>
<evidence type="ECO:0000256" key="3">
    <source>
        <dbReference type="ARBA" id="ARBA00022989"/>
    </source>
</evidence>
<organism evidence="7 8">
    <name type="scientific">Heterorhabditis bacteriophora</name>
    <name type="common">Entomopathogenic nematode worm</name>
    <dbReference type="NCBI Taxonomy" id="37862"/>
    <lineage>
        <taxon>Eukaryota</taxon>
        <taxon>Metazoa</taxon>
        <taxon>Ecdysozoa</taxon>
        <taxon>Nematoda</taxon>
        <taxon>Chromadorea</taxon>
        <taxon>Rhabditida</taxon>
        <taxon>Rhabditina</taxon>
        <taxon>Rhabditomorpha</taxon>
        <taxon>Strongyloidea</taxon>
        <taxon>Heterorhabditidae</taxon>
        <taxon>Heterorhabditis</taxon>
    </lineage>
</organism>
<dbReference type="InterPro" id="IPR036259">
    <property type="entry name" value="MFS_trans_sf"/>
</dbReference>
<dbReference type="AlphaFoldDB" id="A0A1I7XRA1"/>
<evidence type="ECO:0000256" key="1">
    <source>
        <dbReference type="ARBA" id="ARBA00004141"/>
    </source>
</evidence>
<feature type="transmembrane region" description="Helical" evidence="5">
    <location>
        <begin position="142"/>
        <end position="160"/>
    </location>
</feature>
<protein>
    <submittedName>
        <fullName evidence="8">MFS domain-containing protein</fullName>
    </submittedName>
</protein>
<feature type="transmembrane region" description="Helical" evidence="5">
    <location>
        <begin position="72"/>
        <end position="98"/>
    </location>
</feature>
<dbReference type="PANTHER" id="PTHR43184">
    <property type="entry name" value="MAJOR FACILITATOR SUPERFAMILY TRANSPORTER 16, ISOFORM B"/>
    <property type="match status" value="1"/>
</dbReference>
<dbReference type="PROSITE" id="PS50850">
    <property type="entry name" value="MFS"/>
    <property type="match status" value="1"/>
</dbReference>
<dbReference type="GO" id="GO:0022857">
    <property type="term" value="F:transmembrane transporter activity"/>
    <property type="evidence" value="ECO:0007669"/>
    <property type="project" value="InterPro"/>
</dbReference>
<feature type="domain" description="Major facilitator superfamily (MFS) profile" evidence="6">
    <location>
        <begin position="77"/>
        <end position="251"/>
    </location>
</feature>
<dbReference type="Proteomes" id="UP000095283">
    <property type="component" value="Unplaced"/>
</dbReference>
<keyword evidence="7" id="KW-1185">Reference proteome</keyword>
<dbReference type="SUPFAM" id="SSF103473">
    <property type="entry name" value="MFS general substrate transporter"/>
    <property type="match status" value="1"/>
</dbReference>
<accession>A0A1I7XRA1</accession>
<feature type="transmembrane region" description="Helical" evidence="5">
    <location>
        <begin position="118"/>
        <end position="135"/>
    </location>
</feature>
<comment type="subcellular location">
    <subcellularLocation>
        <location evidence="1">Membrane</location>
        <topology evidence="1">Multi-pass membrane protein</topology>
    </subcellularLocation>
</comment>
<evidence type="ECO:0000259" key="6">
    <source>
        <dbReference type="PROSITE" id="PS50850"/>
    </source>
</evidence>
<name>A0A1I7XRA1_HETBA</name>
<reference evidence="8" key="1">
    <citation type="submission" date="2016-11" db="UniProtKB">
        <authorList>
            <consortium name="WormBaseParasite"/>
        </authorList>
    </citation>
    <scope>IDENTIFICATION</scope>
</reference>
<sequence>MVLLGYQVVETFYVFAANSTLLFAFGFVIYFCLVSAPRDVGLPNPAESSDEINRVIEEPASRPKPISFWKAWLLPGVIAYSLAYSCLKLVNYGFFFWLPFYLHNNFGWSETDADSLSAWYDVGGIIAAVLAGAISDHLSSRTPLVVGMLFVSTFALWAYSNSPPSYLVNAVLLAFVGFFVGGPANMISSSISADLGKARELHGSAEALSTVTGIVDGTGSVGAAFGQLLIPSVQAAFGWGAVFYGFIFMVT</sequence>
<dbReference type="InterPro" id="IPR020846">
    <property type="entry name" value="MFS_dom"/>
</dbReference>